<dbReference type="EMBL" id="UGPP01000001">
    <property type="protein sequence ID" value="STY72179.1"/>
    <property type="molecule type" value="Genomic_DNA"/>
</dbReference>
<dbReference type="Proteomes" id="UP000255234">
    <property type="component" value="Unassembled WGS sequence"/>
</dbReference>
<gene>
    <name evidence="1" type="ORF">NCTC10571_02370</name>
</gene>
<accession>A0A378NWY2</accession>
<organism evidence="1 2">
    <name type="scientific">Megamonas hypermegale</name>
    <dbReference type="NCBI Taxonomy" id="158847"/>
    <lineage>
        <taxon>Bacteria</taxon>
        <taxon>Bacillati</taxon>
        <taxon>Bacillota</taxon>
        <taxon>Negativicutes</taxon>
        <taxon>Selenomonadales</taxon>
        <taxon>Selenomonadaceae</taxon>
        <taxon>Megamonas</taxon>
    </lineage>
</organism>
<dbReference type="InterPro" id="IPR023815">
    <property type="entry name" value="CRISPR-assoc_Csx19"/>
</dbReference>
<protein>
    <submittedName>
        <fullName evidence="1">CRISPR-associated protein</fullName>
    </submittedName>
</protein>
<evidence type="ECO:0000313" key="2">
    <source>
        <dbReference type="Proteomes" id="UP000255234"/>
    </source>
</evidence>
<reference evidence="1 2" key="1">
    <citation type="submission" date="2018-06" db="EMBL/GenBank/DDBJ databases">
        <authorList>
            <consortium name="Pathogen Informatics"/>
            <person name="Doyle S."/>
        </authorList>
    </citation>
    <scope>NUCLEOTIDE SEQUENCE [LARGE SCALE GENOMIC DNA]</scope>
    <source>
        <strain evidence="1 2">NCTC10571</strain>
    </source>
</reference>
<name>A0A378NWY2_9FIRM</name>
<sequence>MCENGKKELKNFFKEENYLDTVEDMYCLKKDYTNIDDIYEFLNQNAKDNYKVIVYAVNEVKLGYYNFNDDKKFIFPDNNEFDEKYIIELRLFNENEEIYLRKDNDINSYNARIIKDNVDKSVTEAEKIITIDDASTLFGEKVIDKNINDNFVKLQESGRKISLIIPSEDRAKYYALVTRSYITFDEKTGQAGIGYYRYLDIRPQVK</sequence>
<evidence type="ECO:0000313" key="1">
    <source>
        <dbReference type="EMBL" id="STY72179.1"/>
    </source>
</evidence>
<dbReference type="NCBIfam" id="TIGR03984">
    <property type="entry name" value="CRISPR-associated protein Csx19"/>
    <property type="match status" value="1"/>
</dbReference>
<proteinExistence type="predicted"/>
<dbReference type="AlphaFoldDB" id="A0A378NWY2"/>
<dbReference type="RefSeq" id="WP_115152238.1">
    <property type="nucleotide sequence ID" value="NZ_UGPP01000001.1"/>
</dbReference>